<name>A0A2G8KG36_STIJA</name>
<organism evidence="15 16">
    <name type="scientific">Stichopus japonicus</name>
    <name type="common">Sea cucumber</name>
    <dbReference type="NCBI Taxonomy" id="307972"/>
    <lineage>
        <taxon>Eukaryota</taxon>
        <taxon>Metazoa</taxon>
        <taxon>Echinodermata</taxon>
        <taxon>Eleutherozoa</taxon>
        <taxon>Echinozoa</taxon>
        <taxon>Holothuroidea</taxon>
        <taxon>Aspidochirotacea</taxon>
        <taxon>Aspidochirotida</taxon>
        <taxon>Stichopodidae</taxon>
        <taxon>Apostichopus</taxon>
    </lineage>
</organism>
<keyword evidence="9" id="KW-0804">Transcription</keyword>
<feature type="region of interest" description="Disordered" evidence="13">
    <location>
        <begin position="162"/>
        <end position="249"/>
    </location>
</feature>
<evidence type="ECO:0000256" key="3">
    <source>
        <dbReference type="ARBA" id="ARBA00022473"/>
    </source>
</evidence>
<evidence type="ECO:0000256" key="5">
    <source>
        <dbReference type="ARBA" id="ARBA00022553"/>
    </source>
</evidence>
<evidence type="ECO:0000256" key="1">
    <source>
        <dbReference type="ARBA" id="ARBA00004123"/>
    </source>
</evidence>
<evidence type="ECO:0000256" key="12">
    <source>
        <dbReference type="PROSITE-ProRule" id="PRU00089"/>
    </source>
</evidence>
<accession>A0A2G8KG36</accession>
<keyword evidence="4" id="KW-0963">Cytoplasm</keyword>
<comment type="caution">
    <text evidence="15">The sequence shown here is derived from an EMBL/GenBank/DDBJ whole genome shotgun (WGS) entry which is preliminary data.</text>
</comment>
<dbReference type="InterPro" id="IPR030456">
    <property type="entry name" value="TF_fork_head_CS_2"/>
</dbReference>
<dbReference type="AlphaFoldDB" id="A0A2G8KG36"/>
<dbReference type="Gene3D" id="1.10.10.10">
    <property type="entry name" value="Winged helix-like DNA-binding domain superfamily/Winged helix DNA-binding domain"/>
    <property type="match status" value="1"/>
</dbReference>
<evidence type="ECO:0000256" key="11">
    <source>
        <dbReference type="ARBA" id="ARBA00039893"/>
    </source>
</evidence>
<dbReference type="GO" id="GO:0000981">
    <property type="term" value="F:DNA-binding transcription factor activity, RNA polymerase II-specific"/>
    <property type="evidence" value="ECO:0007669"/>
    <property type="project" value="TreeGrafter"/>
</dbReference>
<dbReference type="PROSITE" id="PS00658">
    <property type="entry name" value="FORK_HEAD_2"/>
    <property type="match status" value="1"/>
</dbReference>
<dbReference type="SUPFAM" id="SSF46785">
    <property type="entry name" value="Winged helix' DNA-binding domain"/>
    <property type="match status" value="1"/>
</dbReference>
<comment type="subcellular location">
    <subcellularLocation>
        <location evidence="2">Cytoplasm</location>
    </subcellularLocation>
    <subcellularLocation>
        <location evidence="1 12">Nucleus</location>
    </subcellularLocation>
</comment>
<dbReference type="GO" id="GO:0005634">
    <property type="term" value="C:nucleus"/>
    <property type="evidence" value="ECO:0007669"/>
    <property type="project" value="UniProtKB-SubCell"/>
</dbReference>
<keyword evidence="16" id="KW-1185">Reference proteome</keyword>
<dbReference type="PANTHER" id="PTHR45767:SF2">
    <property type="entry name" value="FORKHEAD BOX PROTEIN O"/>
    <property type="match status" value="1"/>
</dbReference>
<dbReference type="OrthoDB" id="5954824at2759"/>
<feature type="region of interest" description="Disordered" evidence="13">
    <location>
        <begin position="320"/>
        <end position="390"/>
    </location>
</feature>
<feature type="compositionally biased region" description="Low complexity" evidence="13">
    <location>
        <begin position="34"/>
        <end position="48"/>
    </location>
</feature>
<sequence length="567" mass="61883">MDEIDPDFEPQDRPRSCTWPSLRRPDFLDKKPSQPATDQQGQGAQQTPVPEEQVPTQAVASPPIPTENKVDLTTPTTQRKNGSRRNAWGNLSYADLITKAIQGAPEQRLTLAQIYEWMVKNVPFFKDKGDSNSSAGWKNSIRHNLSLHSRFVRVQNEGTGKSSWWMINPDAKPGKSSRRRSSSMDGNNAKWDKKRGRAKKKAEEKAKNCYQNSSQKNEGADDQNSLPFSLGDFRSRTSSNASSCGRLSPIMAREDLADMHDREAPPMSPTPYVDHIDAPHHFDTDSTHPVDLADLAALSINAGMNSPHRPDRMDQLPIPNFPPNGGHYHNTGANNGNGYHSIYSPQSSTYSNPELSPGQNGGQSPYSSYSQPATPVMSPLSQQRQCSPNNGDINTSYIPPSGLISQSATILSQDALLNRQSAHAGMMQAVHTQSVQPPSCRNESNMVHQSSLHPYALHGQLQPNTTSSLAGRVSSSHRGGGNAGLQLYQHNAGMTMGTSLQHQGGMTGSIPNDLNNLEISGTGFDYDIDSFLRNEMAQGDGFSNVSFDNINTGNTAPPASMGTNWVH</sequence>
<dbReference type="PRINTS" id="PR00053">
    <property type="entry name" value="FORKHEAD"/>
</dbReference>
<feature type="compositionally biased region" description="Polar residues" evidence="13">
    <location>
        <begin position="209"/>
        <end position="227"/>
    </location>
</feature>
<evidence type="ECO:0000313" key="16">
    <source>
        <dbReference type="Proteomes" id="UP000230750"/>
    </source>
</evidence>
<evidence type="ECO:0000256" key="2">
    <source>
        <dbReference type="ARBA" id="ARBA00004496"/>
    </source>
</evidence>
<keyword evidence="8 12" id="KW-0238">DNA-binding</keyword>
<protein>
    <recommendedName>
        <fullName evidence="11">Forkhead box protein O</fullName>
    </recommendedName>
</protein>
<dbReference type="Proteomes" id="UP000230750">
    <property type="component" value="Unassembled WGS sequence"/>
</dbReference>
<dbReference type="GO" id="GO:0005737">
    <property type="term" value="C:cytoplasm"/>
    <property type="evidence" value="ECO:0007669"/>
    <property type="project" value="UniProtKB-SubCell"/>
</dbReference>
<feature type="compositionally biased region" description="Polar residues" evidence="13">
    <location>
        <begin position="331"/>
        <end position="390"/>
    </location>
</feature>
<keyword evidence="6" id="KW-0341">Growth regulation</keyword>
<dbReference type="Pfam" id="PF00250">
    <property type="entry name" value="Forkhead"/>
    <property type="match status" value="1"/>
</dbReference>
<evidence type="ECO:0000256" key="13">
    <source>
        <dbReference type="SAM" id="MobiDB-lite"/>
    </source>
</evidence>
<feature type="domain" description="Fork-head" evidence="14">
    <location>
        <begin position="88"/>
        <end position="181"/>
    </location>
</feature>
<feature type="region of interest" description="Disordered" evidence="13">
    <location>
        <begin position="1"/>
        <end position="86"/>
    </location>
</feature>
<evidence type="ECO:0000256" key="10">
    <source>
        <dbReference type="ARBA" id="ARBA00023242"/>
    </source>
</evidence>
<keyword evidence="10 12" id="KW-0539">Nucleus</keyword>
<keyword evidence="5" id="KW-0597">Phosphoprotein</keyword>
<evidence type="ECO:0000259" key="14">
    <source>
        <dbReference type="PROSITE" id="PS50039"/>
    </source>
</evidence>
<dbReference type="InterPro" id="IPR001766">
    <property type="entry name" value="Fork_head_dom"/>
</dbReference>
<proteinExistence type="predicted"/>
<feature type="compositionally biased region" description="Polar residues" evidence="13">
    <location>
        <begin position="71"/>
        <end position="80"/>
    </location>
</feature>
<evidence type="ECO:0000256" key="8">
    <source>
        <dbReference type="ARBA" id="ARBA00023125"/>
    </source>
</evidence>
<dbReference type="GO" id="GO:0000978">
    <property type="term" value="F:RNA polymerase II cis-regulatory region sequence-specific DNA binding"/>
    <property type="evidence" value="ECO:0007669"/>
    <property type="project" value="TreeGrafter"/>
</dbReference>
<feature type="compositionally biased region" description="Basic and acidic residues" evidence="13">
    <location>
        <begin position="23"/>
        <end position="32"/>
    </location>
</feature>
<evidence type="ECO:0000313" key="15">
    <source>
        <dbReference type="EMBL" id="PIK46948.1"/>
    </source>
</evidence>
<dbReference type="EMBL" id="MRZV01000610">
    <property type="protein sequence ID" value="PIK46948.1"/>
    <property type="molecule type" value="Genomic_DNA"/>
</dbReference>
<gene>
    <name evidence="15" type="ORF">BSL78_16180</name>
</gene>
<keyword evidence="7" id="KW-0805">Transcription regulation</keyword>
<evidence type="ECO:0000256" key="4">
    <source>
        <dbReference type="ARBA" id="ARBA00022490"/>
    </source>
</evidence>
<evidence type="ECO:0000256" key="9">
    <source>
        <dbReference type="ARBA" id="ARBA00023163"/>
    </source>
</evidence>
<dbReference type="FunFam" id="1.10.10.10:FF:000032">
    <property type="entry name" value="Forkhead box protein O4"/>
    <property type="match status" value="1"/>
</dbReference>
<feature type="DNA-binding region" description="Fork-head" evidence="12">
    <location>
        <begin position="88"/>
        <end position="181"/>
    </location>
</feature>
<dbReference type="STRING" id="307972.A0A2G8KG36"/>
<dbReference type="InterPro" id="IPR036388">
    <property type="entry name" value="WH-like_DNA-bd_sf"/>
</dbReference>
<dbReference type="PANTHER" id="PTHR45767">
    <property type="entry name" value="FORKHEAD BOX PROTEIN O"/>
    <property type="match status" value="1"/>
</dbReference>
<feature type="compositionally biased region" description="Polar residues" evidence="13">
    <location>
        <begin position="236"/>
        <end position="245"/>
    </location>
</feature>
<reference evidence="15 16" key="1">
    <citation type="journal article" date="2017" name="PLoS Biol.">
        <title>The sea cucumber genome provides insights into morphological evolution and visceral regeneration.</title>
        <authorList>
            <person name="Zhang X."/>
            <person name="Sun L."/>
            <person name="Yuan J."/>
            <person name="Sun Y."/>
            <person name="Gao Y."/>
            <person name="Zhang L."/>
            <person name="Li S."/>
            <person name="Dai H."/>
            <person name="Hamel J.F."/>
            <person name="Liu C."/>
            <person name="Yu Y."/>
            <person name="Liu S."/>
            <person name="Lin W."/>
            <person name="Guo K."/>
            <person name="Jin S."/>
            <person name="Xu P."/>
            <person name="Storey K.B."/>
            <person name="Huan P."/>
            <person name="Zhang T."/>
            <person name="Zhou Y."/>
            <person name="Zhang J."/>
            <person name="Lin C."/>
            <person name="Li X."/>
            <person name="Xing L."/>
            <person name="Huo D."/>
            <person name="Sun M."/>
            <person name="Wang L."/>
            <person name="Mercier A."/>
            <person name="Li F."/>
            <person name="Yang H."/>
            <person name="Xiang J."/>
        </authorList>
    </citation>
    <scope>NUCLEOTIDE SEQUENCE [LARGE SCALE GENOMIC DNA]</scope>
    <source>
        <strain evidence="15">Shaxun</strain>
        <tissue evidence="15">Muscle</tissue>
    </source>
</reference>
<dbReference type="InterPro" id="IPR036390">
    <property type="entry name" value="WH_DNA-bd_sf"/>
</dbReference>
<dbReference type="CDD" id="cd20032">
    <property type="entry name" value="FH_FOXO"/>
    <property type="match status" value="1"/>
</dbReference>
<evidence type="ECO:0000256" key="6">
    <source>
        <dbReference type="ARBA" id="ARBA00022604"/>
    </source>
</evidence>
<dbReference type="SMART" id="SM00339">
    <property type="entry name" value="FH"/>
    <property type="match status" value="1"/>
</dbReference>
<dbReference type="PROSITE" id="PS50039">
    <property type="entry name" value="FORK_HEAD_3"/>
    <property type="match status" value="1"/>
</dbReference>
<evidence type="ECO:0000256" key="7">
    <source>
        <dbReference type="ARBA" id="ARBA00023015"/>
    </source>
</evidence>
<keyword evidence="3" id="KW-0217">Developmental protein</keyword>